<evidence type="ECO:0000313" key="5">
    <source>
        <dbReference type="EMBL" id="TFY96686.1"/>
    </source>
</evidence>
<dbReference type="InterPro" id="IPR051458">
    <property type="entry name" value="Cyt/Met_Dipeptidase"/>
</dbReference>
<dbReference type="GO" id="GO:0008233">
    <property type="term" value="F:peptidase activity"/>
    <property type="evidence" value="ECO:0007669"/>
    <property type="project" value="UniProtKB-KW"/>
</dbReference>
<evidence type="ECO:0000256" key="1">
    <source>
        <dbReference type="ARBA" id="ARBA00022670"/>
    </source>
</evidence>
<feature type="domain" description="Peptidase M20 dimerisation" evidence="4">
    <location>
        <begin position="206"/>
        <end position="356"/>
    </location>
</feature>
<dbReference type="PANTHER" id="PTHR43270">
    <property type="entry name" value="BETA-ALA-HIS DIPEPTIDASE"/>
    <property type="match status" value="1"/>
</dbReference>
<organism evidence="5 6">
    <name type="scientific">Ramlibacter humi</name>
    <dbReference type="NCBI Taxonomy" id="2530451"/>
    <lineage>
        <taxon>Bacteria</taxon>
        <taxon>Pseudomonadati</taxon>
        <taxon>Pseudomonadota</taxon>
        <taxon>Betaproteobacteria</taxon>
        <taxon>Burkholderiales</taxon>
        <taxon>Comamonadaceae</taxon>
        <taxon>Ramlibacter</taxon>
    </lineage>
</organism>
<keyword evidence="1" id="KW-0645">Protease</keyword>
<gene>
    <name evidence="5" type="ORF">EZ216_20085</name>
</gene>
<keyword evidence="2" id="KW-0479">Metal-binding</keyword>
<dbReference type="AlphaFoldDB" id="A0A4Z0BBW3"/>
<dbReference type="NCBIfam" id="NF005478">
    <property type="entry name" value="PRK07079.1"/>
    <property type="match status" value="1"/>
</dbReference>
<accession>A0A4Z0BBW3</accession>
<dbReference type="InterPro" id="IPR011650">
    <property type="entry name" value="Peptidase_M20_dimer"/>
</dbReference>
<evidence type="ECO:0000256" key="3">
    <source>
        <dbReference type="ARBA" id="ARBA00022801"/>
    </source>
</evidence>
<dbReference type="RefSeq" id="WP_135251579.1">
    <property type="nucleotide sequence ID" value="NZ_SMLK01000010.1"/>
</dbReference>
<name>A0A4Z0BBW3_9BURK</name>
<reference evidence="5 6" key="1">
    <citation type="submission" date="2019-03" db="EMBL/GenBank/DDBJ databases">
        <title>Ramlibacter sp. 18x22-1, whole genome shotgun sequence.</title>
        <authorList>
            <person name="Zhang X."/>
            <person name="Feng G."/>
            <person name="Zhu H."/>
        </authorList>
    </citation>
    <scope>NUCLEOTIDE SEQUENCE [LARGE SCALE GENOMIC DNA]</scope>
    <source>
        <strain evidence="5 6">18x22-1</strain>
    </source>
</reference>
<dbReference type="EMBL" id="SMLK01000010">
    <property type="protein sequence ID" value="TFY96686.1"/>
    <property type="molecule type" value="Genomic_DNA"/>
</dbReference>
<keyword evidence="6" id="KW-1185">Reference proteome</keyword>
<dbReference type="Pfam" id="PF01546">
    <property type="entry name" value="Peptidase_M20"/>
    <property type="match status" value="1"/>
</dbReference>
<evidence type="ECO:0000313" key="6">
    <source>
        <dbReference type="Proteomes" id="UP000297839"/>
    </source>
</evidence>
<comment type="caution">
    <text evidence="5">The sequence shown here is derived from an EMBL/GenBank/DDBJ whole genome shotgun (WGS) entry which is preliminary data.</text>
</comment>
<dbReference type="SUPFAM" id="SSF53187">
    <property type="entry name" value="Zn-dependent exopeptidases"/>
    <property type="match status" value="1"/>
</dbReference>
<dbReference type="Gene3D" id="3.40.630.10">
    <property type="entry name" value="Zn peptidases"/>
    <property type="match status" value="1"/>
</dbReference>
<dbReference type="GO" id="GO:0046872">
    <property type="term" value="F:metal ion binding"/>
    <property type="evidence" value="ECO:0007669"/>
    <property type="project" value="UniProtKB-KW"/>
</dbReference>
<evidence type="ECO:0000259" key="4">
    <source>
        <dbReference type="Pfam" id="PF07687"/>
    </source>
</evidence>
<dbReference type="PANTHER" id="PTHR43270:SF12">
    <property type="entry name" value="SUCCINYL-DIAMINOPIMELATE DESUCCINYLASE"/>
    <property type="match status" value="1"/>
</dbReference>
<dbReference type="Pfam" id="PF07687">
    <property type="entry name" value="M20_dimer"/>
    <property type="match status" value="1"/>
</dbReference>
<dbReference type="Gene3D" id="3.30.70.360">
    <property type="match status" value="1"/>
</dbReference>
<keyword evidence="3" id="KW-0378">Hydrolase</keyword>
<dbReference type="OrthoDB" id="9761532at2"/>
<dbReference type="InterPro" id="IPR002933">
    <property type="entry name" value="Peptidase_M20"/>
</dbReference>
<proteinExistence type="predicted"/>
<protein>
    <submittedName>
        <fullName evidence="5">M20 peptidase family dipeptidase</fullName>
    </submittedName>
</protein>
<evidence type="ECO:0000256" key="2">
    <source>
        <dbReference type="ARBA" id="ARBA00022723"/>
    </source>
</evidence>
<dbReference type="Proteomes" id="UP000297839">
    <property type="component" value="Unassembled WGS sequence"/>
</dbReference>
<sequence>MTTATREALLQDISAWFDGGGFEAALSRRVACRTESDGGTVPPALEAYLREQVVPELQALGFDCAIEANPDPRGGPFLLARRIEDAAAPTLLTYGHGDVVNGQEGRWRDGLQPWRLERRGDRWYGRGTADNKGQHTIVLAALAHAIGARGGRLGYNVTVLLETGEEAGSPGLHAFCESERERLRADVFIASDGPRVAADRPTLFLGSRGAVNFTLRYAARDRAHHSGNWGGALANPATVLAHAWASMVDAHGRILVEALLPPPVADDVRAALSGVPVGGAAGDPEVDEHWGEPGLTPIERLVAWNTLEVLAMEAGNPARPINAIPPSAVLHGQLRFVAGTPFRELASLLRAHLDAAGFPQVQVEAGMAMAATRTPLDNPWVAWAAKSLERSTGKPTTVLPNLGGTIPNDVFSDVLGLPTLWVPHSYPACSQHAPNEHLLVPVAREGLAQMAGLFWDLGEPVGMPR</sequence>
<dbReference type="GO" id="GO:0006508">
    <property type="term" value="P:proteolysis"/>
    <property type="evidence" value="ECO:0007669"/>
    <property type="project" value="UniProtKB-KW"/>
</dbReference>